<evidence type="ECO:0008006" key="4">
    <source>
        <dbReference type="Google" id="ProtNLM"/>
    </source>
</evidence>
<keyword evidence="1" id="KW-0732">Signal</keyword>
<feature type="chain" id="PRO_5039527490" description="DUF4468 domain-containing protein" evidence="1">
    <location>
        <begin position="24"/>
        <end position="249"/>
    </location>
</feature>
<feature type="signal peptide" evidence="1">
    <location>
        <begin position="1"/>
        <end position="23"/>
    </location>
</feature>
<dbReference type="Proteomes" id="UP000886844">
    <property type="component" value="Unassembled WGS sequence"/>
</dbReference>
<organism evidence="2 3">
    <name type="scientific">Candidatus Alistipes intestinigallinarum</name>
    <dbReference type="NCBI Taxonomy" id="2838440"/>
    <lineage>
        <taxon>Bacteria</taxon>
        <taxon>Pseudomonadati</taxon>
        <taxon>Bacteroidota</taxon>
        <taxon>Bacteroidia</taxon>
        <taxon>Bacteroidales</taxon>
        <taxon>Rikenellaceae</taxon>
        <taxon>Alistipes</taxon>
    </lineage>
</organism>
<proteinExistence type="predicted"/>
<dbReference type="EMBL" id="DXDA01000017">
    <property type="protein sequence ID" value="HIY68137.1"/>
    <property type="molecule type" value="Genomic_DNA"/>
</dbReference>
<evidence type="ECO:0000256" key="1">
    <source>
        <dbReference type="SAM" id="SignalP"/>
    </source>
</evidence>
<name>A0A9D1YYK7_9BACT</name>
<dbReference type="AlphaFoldDB" id="A0A9D1YYK7"/>
<evidence type="ECO:0000313" key="2">
    <source>
        <dbReference type="EMBL" id="HIY68137.1"/>
    </source>
</evidence>
<reference evidence="2" key="2">
    <citation type="submission" date="2021-04" db="EMBL/GenBank/DDBJ databases">
        <authorList>
            <person name="Gilroy R."/>
        </authorList>
    </citation>
    <scope>NUCLEOTIDE SEQUENCE</scope>
    <source>
        <strain evidence="2">5134</strain>
    </source>
</reference>
<reference evidence="2" key="1">
    <citation type="journal article" date="2021" name="PeerJ">
        <title>Extensive microbial diversity within the chicken gut microbiome revealed by metagenomics and culture.</title>
        <authorList>
            <person name="Gilroy R."/>
            <person name="Ravi A."/>
            <person name="Getino M."/>
            <person name="Pursley I."/>
            <person name="Horton D.L."/>
            <person name="Alikhan N.F."/>
            <person name="Baker D."/>
            <person name="Gharbi K."/>
            <person name="Hall N."/>
            <person name="Watson M."/>
            <person name="Adriaenssens E.M."/>
            <person name="Foster-Nyarko E."/>
            <person name="Jarju S."/>
            <person name="Secka A."/>
            <person name="Antonio M."/>
            <person name="Oren A."/>
            <person name="Chaudhuri R.R."/>
            <person name="La Ragione R."/>
            <person name="Hildebrand F."/>
            <person name="Pallen M.J."/>
        </authorList>
    </citation>
    <scope>NUCLEOTIDE SEQUENCE</scope>
    <source>
        <strain evidence="2">5134</strain>
    </source>
</reference>
<evidence type="ECO:0000313" key="3">
    <source>
        <dbReference type="Proteomes" id="UP000886844"/>
    </source>
</evidence>
<comment type="caution">
    <text evidence="2">The sequence shown here is derived from an EMBL/GenBank/DDBJ whole genome shotgun (WGS) entry which is preliminary data.</text>
</comment>
<accession>A0A9D1YYK7</accession>
<gene>
    <name evidence="2" type="ORF">H9828_01825</name>
</gene>
<protein>
    <recommendedName>
        <fullName evidence="4">DUF4468 domain-containing protein</fullName>
    </recommendedName>
</protein>
<sequence length="249" mass="28538">MKHFFVCALAALVTIGMISRVEAKDPEDAESDHVIITLKSGEKVDCYVHRGWHAENSVFKKENYSFKVTMTPDGQEPIEYTADDVLSIDYVETTENHPDGLRWESHPLAKPNFASRYHTMQMLFCVDKVGKNATTYWWKIWVSSGINGMGRSLQTNYGIRFHNDPEGIVYPYMLVNSVLMKDRYPGLQDFCKKWFKGPEGKVHDKEAEESAAWILDMYDAYLEQMGDEAAHLPYPIPDKKAGKKKADKE</sequence>